<evidence type="ECO:0000256" key="1">
    <source>
        <dbReference type="SAM" id="MobiDB-lite"/>
    </source>
</evidence>
<proteinExistence type="predicted"/>
<dbReference type="OrthoDB" id="3473305at2759"/>
<comment type="caution">
    <text evidence="3">The sequence shown here is derived from an EMBL/GenBank/DDBJ whole genome shotgun (WGS) entry which is preliminary data.</text>
</comment>
<feature type="region of interest" description="Disordered" evidence="1">
    <location>
        <begin position="1"/>
        <end position="21"/>
    </location>
</feature>
<evidence type="ECO:0000313" key="4">
    <source>
        <dbReference type="Proteomes" id="UP000293360"/>
    </source>
</evidence>
<dbReference type="InterPro" id="IPR045518">
    <property type="entry name" value="2EXR"/>
</dbReference>
<feature type="region of interest" description="Disordered" evidence="1">
    <location>
        <begin position="85"/>
        <end position="207"/>
    </location>
</feature>
<name>A0A4Q4TGH5_9PEZI</name>
<sequence length="449" mass="50522">MNASEDGDGRHGTGEQRPGGTAVLERIASQNSAPVLSTPKRPQEMHFIEGSGSLTRRVTRSMTKAQFDFTISSTPGNTTRFEERLRNASSKSTPQAHSSNLEESRTITYDDGVEDEEVAGGDNGGEDIAQTVSRRSTAKSGLVRARSSRKRQGRSSARPPIGRKVGKTSTRDSTPSDAMTSATGDGDRPRKRRRVDLAPRNLPTRRSARLSKPLTVFHKYPELPPEIKMMIWEAAIEPRVVYFRNMFTQPPTPYPTVQNKAPLWFMACKMSLKIALLNYKNLFPLRDPAGTITRQPINVDVDIVLFEPCCNGCRAKNCANRNFDANDRASVRSLAVQTDSPYLMPTVQPCWSSIMDSWPNVETLYLLHLAVKGENPRARAMIRMQEGLREQRLRKRFDDWKKDAGKDKAVKRLEFVTMADVESNVQHLKDRYKYAYYRKTGLPEDIIVG</sequence>
<gene>
    <name evidence="3" type="ORF">DL764_003623</name>
</gene>
<dbReference type="PANTHER" id="PTHR35910:SF1">
    <property type="entry name" value="2EXR DOMAIN-CONTAINING PROTEIN"/>
    <property type="match status" value="1"/>
</dbReference>
<dbReference type="PANTHER" id="PTHR35910">
    <property type="entry name" value="2EXR DOMAIN-CONTAINING PROTEIN"/>
    <property type="match status" value="1"/>
</dbReference>
<evidence type="ECO:0000259" key="2">
    <source>
        <dbReference type="Pfam" id="PF20150"/>
    </source>
</evidence>
<dbReference type="AlphaFoldDB" id="A0A4Q4TGH5"/>
<protein>
    <recommendedName>
        <fullName evidence="2">2EXR domain-containing protein</fullName>
    </recommendedName>
</protein>
<feature type="compositionally biased region" description="Polar residues" evidence="1">
    <location>
        <begin position="87"/>
        <end position="99"/>
    </location>
</feature>
<feature type="compositionally biased region" description="Polar residues" evidence="1">
    <location>
        <begin position="130"/>
        <end position="139"/>
    </location>
</feature>
<reference evidence="3 4" key="1">
    <citation type="submission" date="2018-06" db="EMBL/GenBank/DDBJ databases">
        <title>Complete Genomes of Monosporascus.</title>
        <authorList>
            <person name="Robinson A.J."/>
            <person name="Natvig D.O."/>
        </authorList>
    </citation>
    <scope>NUCLEOTIDE SEQUENCE [LARGE SCALE GENOMIC DNA]</scope>
    <source>
        <strain evidence="3 4">CBS 110550</strain>
    </source>
</reference>
<feature type="domain" description="2EXR" evidence="2">
    <location>
        <begin position="217"/>
        <end position="303"/>
    </location>
</feature>
<organism evidence="3 4">
    <name type="scientific">Monosporascus ibericus</name>
    <dbReference type="NCBI Taxonomy" id="155417"/>
    <lineage>
        <taxon>Eukaryota</taxon>
        <taxon>Fungi</taxon>
        <taxon>Dikarya</taxon>
        <taxon>Ascomycota</taxon>
        <taxon>Pezizomycotina</taxon>
        <taxon>Sordariomycetes</taxon>
        <taxon>Xylariomycetidae</taxon>
        <taxon>Xylariales</taxon>
        <taxon>Xylariales incertae sedis</taxon>
        <taxon>Monosporascus</taxon>
    </lineage>
</organism>
<accession>A0A4Q4TGH5</accession>
<feature type="compositionally biased region" description="Polar residues" evidence="1">
    <location>
        <begin position="167"/>
        <end position="183"/>
    </location>
</feature>
<dbReference type="Proteomes" id="UP000293360">
    <property type="component" value="Unassembled WGS sequence"/>
</dbReference>
<keyword evidence="4" id="KW-1185">Reference proteome</keyword>
<evidence type="ECO:0000313" key="3">
    <source>
        <dbReference type="EMBL" id="RYP05698.1"/>
    </source>
</evidence>
<dbReference type="EMBL" id="QJNU01000161">
    <property type="protein sequence ID" value="RYP05698.1"/>
    <property type="molecule type" value="Genomic_DNA"/>
</dbReference>
<dbReference type="Pfam" id="PF20150">
    <property type="entry name" value="2EXR"/>
    <property type="match status" value="1"/>
</dbReference>